<dbReference type="STRING" id="311410.LA5095_06239"/>
<dbReference type="RefSeq" id="WP_082442602.1">
    <property type="nucleotide sequence ID" value="NZ_CXWA01000020.1"/>
</dbReference>
<sequence>MNGVKYLAGVAMAALMVSGAAAADFTFKYGNAQPESAIRSQSMKFFEEELEKRSDGRIDVENFFGGVLGNEREMMDQVTTGILQGTRGGFFADANPAFNIYQLPFLVADWDEMQCLVASGFTDGIEQGAATNGYHVPATGISQGFRAYTNNVRPITKVEDLKGLKIREPQSDLMIATGTAIGSNPIAMPFSEAYQAFKQGVIDGQHNPPQNIWDFKIHEVQKFMTLSNHMTGPDPLIVNKAWYDGLPDDLKQVFDEVAVEALNQSDDLYREAEGKVIGELGEYMEINSLTPEALAGFQEAVKPVYQQMIDAGHFTAEDIDAARAAAASCS</sequence>
<feature type="chain" id="PRO_5009787845" evidence="5">
    <location>
        <begin position="23"/>
        <end position="330"/>
    </location>
</feature>
<proteinExistence type="inferred from homology"/>
<dbReference type="CDD" id="cd13603">
    <property type="entry name" value="PBP2_TRAP_Siap_TeaA_like"/>
    <property type="match status" value="1"/>
</dbReference>
<organism evidence="6 7">
    <name type="scientific">Roseibium album</name>
    <dbReference type="NCBI Taxonomy" id="311410"/>
    <lineage>
        <taxon>Bacteria</taxon>
        <taxon>Pseudomonadati</taxon>
        <taxon>Pseudomonadota</taxon>
        <taxon>Alphaproteobacteria</taxon>
        <taxon>Hyphomicrobiales</taxon>
        <taxon>Stappiaceae</taxon>
        <taxon>Roseibium</taxon>
    </lineage>
</organism>
<dbReference type="OrthoDB" id="8673861at2"/>
<dbReference type="GO" id="GO:0030288">
    <property type="term" value="C:outer membrane-bounded periplasmic space"/>
    <property type="evidence" value="ECO:0007669"/>
    <property type="project" value="InterPro"/>
</dbReference>
<comment type="similarity">
    <text evidence="2">Belongs to the bacterial solute-binding protein 7 family.</text>
</comment>
<feature type="signal peptide" evidence="5">
    <location>
        <begin position="1"/>
        <end position="22"/>
    </location>
</feature>
<name>A0A0M6ZMR0_9HYPH</name>
<evidence type="ECO:0000256" key="3">
    <source>
        <dbReference type="ARBA" id="ARBA00022448"/>
    </source>
</evidence>
<dbReference type="AlphaFoldDB" id="A0A0M6ZMR0"/>
<dbReference type="Pfam" id="PF03480">
    <property type="entry name" value="DctP"/>
    <property type="match status" value="1"/>
</dbReference>
<dbReference type="PANTHER" id="PTHR33376:SF4">
    <property type="entry name" value="SIALIC ACID-BINDING PERIPLASMIC PROTEIN SIAP"/>
    <property type="match status" value="1"/>
</dbReference>
<dbReference type="PIRSF" id="PIRSF006470">
    <property type="entry name" value="DctB"/>
    <property type="match status" value="1"/>
</dbReference>
<dbReference type="NCBIfam" id="TIGR00787">
    <property type="entry name" value="dctP"/>
    <property type="match status" value="1"/>
</dbReference>
<keyword evidence="3" id="KW-0813">Transport</keyword>
<evidence type="ECO:0000256" key="5">
    <source>
        <dbReference type="SAM" id="SignalP"/>
    </source>
</evidence>
<reference evidence="7" key="1">
    <citation type="submission" date="2015-07" db="EMBL/GenBank/DDBJ databases">
        <authorList>
            <person name="Rodrigo-Torres Lidia"/>
            <person name="Arahal R.David."/>
        </authorList>
    </citation>
    <scope>NUCLEOTIDE SEQUENCE [LARGE SCALE GENOMIC DNA]</scope>
    <source>
        <strain evidence="7">CECT 5096</strain>
    </source>
</reference>
<dbReference type="EMBL" id="CXWC01000009">
    <property type="protein sequence ID" value="CTQ69832.1"/>
    <property type="molecule type" value="Genomic_DNA"/>
</dbReference>
<protein>
    <submittedName>
        <fullName evidence="6">Extracytoplasmic solute receptor protein YiaO</fullName>
    </submittedName>
</protein>
<gene>
    <name evidence="6" type="primary">yiaO_4</name>
    <name evidence="6" type="ORF">LA5096_02266</name>
</gene>
<evidence type="ECO:0000256" key="4">
    <source>
        <dbReference type="ARBA" id="ARBA00022729"/>
    </source>
</evidence>
<dbReference type="Gene3D" id="3.40.190.170">
    <property type="entry name" value="Bacterial extracellular solute-binding protein, family 7"/>
    <property type="match status" value="1"/>
</dbReference>
<dbReference type="InterPro" id="IPR038404">
    <property type="entry name" value="TRAP_DctP_sf"/>
</dbReference>
<dbReference type="InterPro" id="IPR018389">
    <property type="entry name" value="DctP_fam"/>
</dbReference>
<accession>A0A0M6ZMR0</accession>
<evidence type="ECO:0000313" key="6">
    <source>
        <dbReference type="EMBL" id="CTQ69832.1"/>
    </source>
</evidence>
<keyword evidence="7" id="KW-1185">Reference proteome</keyword>
<keyword evidence="6" id="KW-0675">Receptor</keyword>
<keyword evidence="4 5" id="KW-0732">Signal</keyword>
<dbReference type="PANTHER" id="PTHR33376">
    <property type="match status" value="1"/>
</dbReference>
<dbReference type="Proteomes" id="UP000049983">
    <property type="component" value="Unassembled WGS sequence"/>
</dbReference>
<dbReference type="NCBIfam" id="NF037995">
    <property type="entry name" value="TRAP_S1"/>
    <property type="match status" value="1"/>
</dbReference>
<evidence type="ECO:0000256" key="1">
    <source>
        <dbReference type="ARBA" id="ARBA00004196"/>
    </source>
</evidence>
<dbReference type="GO" id="GO:0055085">
    <property type="term" value="P:transmembrane transport"/>
    <property type="evidence" value="ECO:0007669"/>
    <property type="project" value="InterPro"/>
</dbReference>
<evidence type="ECO:0000313" key="7">
    <source>
        <dbReference type="Proteomes" id="UP000049983"/>
    </source>
</evidence>
<comment type="subcellular location">
    <subcellularLocation>
        <location evidence="1">Cell envelope</location>
    </subcellularLocation>
</comment>
<dbReference type="InterPro" id="IPR004682">
    <property type="entry name" value="TRAP_DctP"/>
</dbReference>
<evidence type="ECO:0000256" key="2">
    <source>
        <dbReference type="ARBA" id="ARBA00009023"/>
    </source>
</evidence>
<dbReference type="GeneID" id="97669656"/>